<evidence type="ECO:0000313" key="1">
    <source>
        <dbReference type="EMBL" id="AXQ68708.1"/>
    </source>
</evidence>
<evidence type="ECO:0000313" key="2">
    <source>
        <dbReference type="Proteomes" id="UP000259026"/>
    </source>
</evidence>
<accession>A0A385ED92</accession>
<proteinExistence type="predicted"/>
<keyword evidence="2" id="KW-1185">Reference proteome</keyword>
<reference evidence="2" key="1">
    <citation type="submission" date="2018-07" db="EMBL/GenBank/DDBJ databases">
        <title>Giant CbK-like Caulobacter bacteriophages have genetically divergent genomes.</title>
        <authorList>
            <person name="Wilson K.M."/>
            <person name="Ely B."/>
        </authorList>
    </citation>
    <scope>NUCLEOTIDE SEQUENCE [LARGE SCALE GENOMIC DNA]</scope>
</reference>
<gene>
    <name evidence="1" type="ORF">CcrPW_gp169c</name>
</gene>
<reference evidence="1 2" key="2">
    <citation type="submission" date="2018-09" db="EMBL/GenBank/DDBJ databases">
        <title>Giant CbK-like Caulobacter bacteriophages have genetically divergent genomes.</title>
        <authorList>
            <person name="Wilson K."/>
            <person name="Ely B."/>
        </authorList>
    </citation>
    <scope>NUCLEOTIDE SEQUENCE [LARGE SCALE GENOMIC DNA]</scope>
</reference>
<evidence type="ECO:0008006" key="3">
    <source>
        <dbReference type="Google" id="ProtNLM"/>
    </source>
</evidence>
<protein>
    <recommendedName>
        <fullName evidence="3">A1 protein</fullName>
    </recommendedName>
</protein>
<sequence>MPAKSPTFDLDSVTPDKLAELVNKIGGQRAFSRKYGVPRSTLQLRLAKAAEGGFSHRPAPSTTVRSIKAPVARFILTSAQESTELHYEFLAALEAYRDSLLALGPCELIVAGFTYSKKLFGNTDPKKVPYWHPWINQYRVQERIRLGDGIDFCGEMNTRPTAKTPLTGFETYTRHRWGIIPHAKVQLRSIPTMKHSPAKIIMTTGAITKPNYIPMRAGIEASFHHALGAVLVEIAADGTFFCRHLLGETDGSFYDLDTRVEMTKVPLTEDEYFARLDEKQSAKDRFWEDGERMSFPDDYLQFKNVAEVTHDHRIEAINWGDLHVAQIDPVVSSACFGIEPTKQKGANGTRVWLDLRESRLTDTPLIDVLRPKYQFFHDVADFQSRNHHNIRDPHHMYALFVAGVDSVESEMREVAYFIDSTKRDFCETVIVESNHDLALKRWLKDADFKSDPLNAEFYLECSLASYRAIRTKQPNFSIFEHVLTQQFDEYKCAGVKFLREDESFMVLGIEKGMHGHLGANGARGSPHAFTKMGPKASTGHTHSCEIRDGIYTAGTSSNLDMGYNKGLSSWSQSHIVTYANGKRAIITMNNGKWRL</sequence>
<name>A0A385ED92_9CAUD</name>
<organism evidence="1 2">
    <name type="scientific">Caulobacter phage CcrPW</name>
    <dbReference type="NCBI Taxonomy" id="2283271"/>
    <lineage>
        <taxon>Viruses</taxon>
        <taxon>Duplodnaviria</taxon>
        <taxon>Heunggongvirae</taxon>
        <taxon>Uroviricota</taxon>
        <taxon>Caudoviricetes</taxon>
        <taxon>Jeanschmidtviridae</taxon>
        <taxon>Colossusvirus</taxon>
        <taxon>Colossusvirus PW</taxon>
    </lineage>
</organism>
<dbReference type="Proteomes" id="UP000259026">
    <property type="component" value="Segment"/>
</dbReference>
<dbReference type="EMBL" id="MH588545">
    <property type="protein sequence ID" value="AXQ68708.1"/>
    <property type="molecule type" value="Genomic_DNA"/>
</dbReference>